<comment type="caution">
    <text evidence="2">The sequence shown here is derived from an EMBL/GenBank/DDBJ whole genome shotgun (WGS) entry which is preliminary data.</text>
</comment>
<evidence type="ECO:0000313" key="2">
    <source>
        <dbReference type="EMBL" id="NOT34562.1"/>
    </source>
</evidence>
<protein>
    <recommendedName>
        <fullName evidence="4">Serine hydrolase</fullName>
    </recommendedName>
</protein>
<dbReference type="AlphaFoldDB" id="A0A849SGR1"/>
<reference evidence="2 3" key="1">
    <citation type="submission" date="2020-04" db="EMBL/GenBank/DDBJ databases">
        <title>Metagenomic profiling of ammonia- and methane-oxidizing microorganisms in a Dutch drinking water treatment plant.</title>
        <authorList>
            <person name="Poghosyan L."/>
            <person name="Leucker S."/>
        </authorList>
    </citation>
    <scope>NUCLEOTIDE SEQUENCE [LARGE SCALE GENOMIC DNA]</scope>
    <source>
        <strain evidence="2">S-RSF-IL-03</strain>
    </source>
</reference>
<organism evidence="2 3">
    <name type="scientific">Eiseniibacteriota bacterium</name>
    <dbReference type="NCBI Taxonomy" id="2212470"/>
    <lineage>
        <taxon>Bacteria</taxon>
        <taxon>Candidatus Eiseniibacteriota</taxon>
    </lineage>
</organism>
<sequence>MKIHTQARRAVLALVVVAMTAAPAFANAADSGGPADELLRNWHRMWGKAFDYGACIVGAIAVRDPATGAAALFQCGRLMVTWSED</sequence>
<proteinExistence type="predicted"/>
<gene>
    <name evidence="2" type="ORF">HOP12_10370</name>
</gene>
<evidence type="ECO:0000256" key="1">
    <source>
        <dbReference type="SAM" id="SignalP"/>
    </source>
</evidence>
<dbReference type="Proteomes" id="UP000580839">
    <property type="component" value="Unassembled WGS sequence"/>
</dbReference>
<keyword evidence="1" id="KW-0732">Signal</keyword>
<accession>A0A849SGR1</accession>
<name>A0A849SGR1_UNCEI</name>
<dbReference type="EMBL" id="JABFRW010000131">
    <property type="protein sequence ID" value="NOT34562.1"/>
    <property type="molecule type" value="Genomic_DNA"/>
</dbReference>
<evidence type="ECO:0008006" key="4">
    <source>
        <dbReference type="Google" id="ProtNLM"/>
    </source>
</evidence>
<evidence type="ECO:0000313" key="3">
    <source>
        <dbReference type="Proteomes" id="UP000580839"/>
    </source>
</evidence>
<feature type="signal peptide" evidence="1">
    <location>
        <begin position="1"/>
        <end position="28"/>
    </location>
</feature>
<feature type="chain" id="PRO_5032797278" description="Serine hydrolase" evidence="1">
    <location>
        <begin position="29"/>
        <end position="85"/>
    </location>
</feature>